<feature type="modified residue" description="4-aspartylphosphate" evidence="2">
    <location>
        <position position="58"/>
    </location>
</feature>
<dbReference type="SUPFAM" id="SSF52172">
    <property type="entry name" value="CheY-like"/>
    <property type="match status" value="1"/>
</dbReference>
<dbReference type="Gene3D" id="3.40.50.2300">
    <property type="match status" value="1"/>
</dbReference>
<name>A0ABV5JC80_9RHOB</name>
<dbReference type="PROSITE" id="PS50110">
    <property type="entry name" value="RESPONSE_REGULATORY"/>
    <property type="match status" value="1"/>
</dbReference>
<dbReference type="InterPro" id="IPR050595">
    <property type="entry name" value="Bact_response_regulator"/>
</dbReference>
<evidence type="ECO:0000256" key="1">
    <source>
        <dbReference type="ARBA" id="ARBA00022553"/>
    </source>
</evidence>
<dbReference type="InterPro" id="IPR009057">
    <property type="entry name" value="Homeodomain-like_sf"/>
</dbReference>
<comment type="caution">
    <text evidence="4">The sequence shown here is derived from an EMBL/GenBank/DDBJ whole genome shotgun (WGS) entry which is preliminary data.</text>
</comment>
<keyword evidence="5" id="KW-1185">Reference proteome</keyword>
<dbReference type="Proteomes" id="UP001589683">
    <property type="component" value="Unassembled WGS sequence"/>
</dbReference>
<dbReference type="RefSeq" id="WP_213891424.1">
    <property type="nucleotide sequence ID" value="NZ_JAGFNU010000026.1"/>
</dbReference>
<proteinExistence type="predicted"/>
<dbReference type="PANTHER" id="PTHR44591:SF3">
    <property type="entry name" value="RESPONSE REGULATORY DOMAIN-CONTAINING PROTEIN"/>
    <property type="match status" value="1"/>
</dbReference>
<dbReference type="Pfam" id="PF00072">
    <property type="entry name" value="Response_reg"/>
    <property type="match status" value="1"/>
</dbReference>
<dbReference type="PANTHER" id="PTHR44591">
    <property type="entry name" value="STRESS RESPONSE REGULATOR PROTEIN 1"/>
    <property type="match status" value="1"/>
</dbReference>
<dbReference type="SUPFAM" id="SSF46689">
    <property type="entry name" value="Homeodomain-like"/>
    <property type="match status" value="1"/>
</dbReference>
<accession>A0ABV5JC80</accession>
<keyword evidence="1 2" id="KW-0597">Phosphoprotein</keyword>
<feature type="domain" description="Response regulatory" evidence="3">
    <location>
        <begin position="9"/>
        <end position="123"/>
    </location>
</feature>
<dbReference type="InterPro" id="IPR011006">
    <property type="entry name" value="CheY-like_superfamily"/>
</dbReference>
<dbReference type="InterPro" id="IPR001789">
    <property type="entry name" value="Sig_transdc_resp-reg_receiver"/>
</dbReference>
<evidence type="ECO:0000313" key="4">
    <source>
        <dbReference type="EMBL" id="MFB9231066.1"/>
    </source>
</evidence>
<reference evidence="4 5" key="1">
    <citation type="submission" date="2024-09" db="EMBL/GenBank/DDBJ databases">
        <authorList>
            <person name="Sun Q."/>
            <person name="Mori K."/>
        </authorList>
    </citation>
    <scope>NUCLEOTIDE SEQUENCE [LARGE SCALE GENOMIC DNA]</scope>
    <source>
        <strain evidence="4 5">CECT 8726</strain>
    </source>
</reference>
<dbReference type="SMART" id="SM00448">
    <property type="entry name" value="REC"/>
    <property type="match status" value="1"/>
</dbReference>
<evidence type="ECO:0000313" key="5">
    <source>
        <dbReference type="Proteomes" id="UP001589683"/>
    </source>
</evidence>
<evidence type="ECO:0000256" key="2">
    <source>
        <dbReference type="PROSITE-ProRule" id="PRU00169"/>
    </source>
</evidence>
<sequence length="186" mass="20210">MLDIIDNNSMLIVEDDDALRDRLAIAMQKRGFEARTAASVAEGLAAIEQDVPGFAVIDLWLLDGSGLDVVRSLEKHDPEARAIILTGYGDIPTAVAAARIGAVDYIAKPATADEIVDVLRAPKDQVPPAPVNPISPNEARIEHIEHVFHEAGDNVSYAARLLNMHRRTLQRILKRNGGGGVRSHRD</sequence>
<dbReference type="Gene3D" id="1.10.10.60">
    <property type="entry name" value="Homeodomain-like"/>
    <property type="match status" value="1"/>
</dbReference>
<evidence type="ECO:0000259" key="3">
    <source>
        <dbReference type="PROSITE" id="PS50110"/>
    </source>
</evidence>
<protein>
    <submittedName>
        <fullName evidence="4">Response regulator transcription factor</fullName>
    </submittedName>
</protein>
<organism evidence="4 5">
    <name type="scientific">Pseudohalocynthiibacter aestuariivivens</name>
    <dbReference type="NCBI Taxonomy" id="1591409"/>
    <lineage>
        <taxon>Bacteria</taxon>
        <taxon>Pseudomonadati</taxon>
        <taxon>Pseudomonadota</taxon>
        <taxon>Alphaproteobacteria</taxon>
        <taxon>Rhodobacterales</taxon>
        <taxon>Paracoccaceae</taxon>
        <taxon>Pseudohalocynthiibacter</taxon>
    </lineage>
</organism>
<dbReference type="EMBL" id="JBHMEA010000012">
    <property type="protein sequence ID" value="MFB9231066.1"/>
    <property type="molecule type" value="Genomic_DNA"/>
</dbReference>
<gene>
    <name evidence="4" type="ORF">ACFFUT_04595</name>
</gene>